<dbReference type="PANTHER" id="PTHR43689">
    <property type="entry name" value="HYDROLASE"/>
    <property type="match status" value="1"/>
</dbReference>
<evidence type="ECO:0000313" key="2">
    <source>
        <dbReference type="EMBL" id="WOJ93485.1"/>
    </source>
</evidence>
<dbReference type="InterPro" id="IPR029058">
    <property type="entry name" value="AB_hydrolase_fold"/>
</dbReference>
<keyword evidence="3" id="KW-1185">Reference proteome</keyword>
<reference evidence="2 3" key="1">
    <citation type="submission" date="2023-10" db="EMBL/GenBank/DDBJ databases">
        <title>Two novel species belonging to the OM43/NOR5 clade.</title>
        <authorList>
            <person name="Park M."/>
        </authorList>
    </citation>
    <scope>NUCLEOTIDE SEQUENCE [LARGE SCALE GENOMIC DNA]</scope>
    <source>
        <strain evidence="2 3">IMCC43200</strain>
    </source>
</reference>
<dbReference type="GO" id="GO:0016787">
    <property type="term" value="F:hydrolase activity"/>
    <property type="evidence" value="ECO:0007669"/>
    <property type="project" value="UniProtKB-KW"/>
</dbReference>
<name>A0ABZ0I2T4_9GAMM</name>
<dbReference type="NCBIfam" id="TIGR03056">
    <property type="entry name" value="bchO_mg_che_rel"/>
    <property type="match status" value="1"/>
</dbReference>
<dbReference type="InterPro" id="IPR017497">
    <property type="entry name" value="BchO"/>
</dbReference>
<dbReference type="EMBL" id="CP136864">
    <property type="protein sequence ID" value="WOJ93485.1"/>
    <property type="molecule type" value="Genomic_DNA"/>
</dbReference>
<dbReference type="RefSeq" id="WP_407348133.1">
    <property type="nucleotide sequence ID" value="NZ_CP136864.1"/>
</dbReference>
<gene>
    <name evidence="2" type="ORF">R0135_17155</name>
</gene>
<accession>A0ABZ0I2T4</accession>
<dbReference type="PRINTS" id="PR00111">
    <property type="entry name" value="ABHYDROLASE"/>
</dbReference>
<evidence type="ECO:0000313" key="3">
    <source>
        <dbReference type="Proteomes" id="UP001626537"/>
    </source>
</evidence>
<organism evidence="2 3">
    <name type="scientific">Congregibacter variabilis</name>
    <dbReference type="NCBI Taxonomy" id="3081200"/>
    <lineage>
        <taxon>Bacteria</taxon>
        <taxon>Pseudomonadati</taxon>
        <taxon>Pseudomonadota</taxon>
        <taxon>Gammaproteobacteria</taxon>
        <taxon>Cellvibrionales</taxon>
        <taxon>Halieaceae</taxon>
        <taxon>Congregibacter</taxon>
    </lineage>
</organism>
<feature type="domain" description="AB hydrolase-1" evidence="1">
    <location>
        <begin position="37"/>
        <end position="277"/>
    </location>
</feature>
<dbReference type="Proteomes" id="UP001626537">
    <property type="component" value="Chromosome"/>
</dbReference>
<dbReference type="SUPFAM" id="SSF53474">
    <property type="entry name" value="alpha/beta-Hydrolases"/>
    <property type="match status" value="1"/>
</dbReference>
<keyword evidence="2" id="KW-0378">Hydrolase</keyword>
<dbReference type="Pfam" id="PF12697">
    <property type="entry name" value="Abhydrolase_6"/>
    <property type="match status" value="1"/>
</dbReference>
<dbReference type="Gene3D" id="3.40.50.1820">
    <property type="entry name" value="alpha/beta hydrolase"/>
    <property type="match status" value="1"/>
</dbReference>
<dbReference type="InterPro" id="IPR000073">
    <property type="entry name" value="AB_hydrolase_1"/>
</dbReference>
<proteinExistence type="predicted"/>
<protein>
    <submittedName>
        <fullName evidence="2">Alpha/beta fold hydrolase</fullName>
    </submittedName>
</protein>
<sequence>MTGYDLPADWPDAQFSHFVEAAGLRWHVQIRGTGPDLLLLHGTGASSHSWVPMARLLERNFRVIAPDLPGQGFTQLAPAQQCSLAGMAQAVGTLLGVLDARPSLLVGHSAGAAIAASLCLRGSLDPKAIVSINGAMLPFGRAAAPVFSKAAQLLAASPVFTQLVALHAVPRKPVERMLRQTGSTTPPEMVRCYRQLLGNPRHVAATLRMMANWDLSQLETNLDRLNPALCLLVCNNDSVVLPEQGEELARRVPQAQLHNIDDLGHLGHEESPDWFADWVSNLAKAQGL</sequence>
<evidence type="ECO:0000259" key="1">
    <source>
        <dbReference type="Pfam" id="PF12697"/>
    </source>
</evidence>
<dbReference type="PANTHER" id="PTHR43689:SF8">
    <property type="entry name" value="ALPHA_BETA-HYDROLASES SUPERFAMILY PROTEIN"/>
    <property type="match status" value="1"/>
</dbReference>